<keyword evidence="7" id="KW-1185">Reference proteome</keyword>
<organism evidence="6 7">
    <name type="scientific">Flemingia macrophylla</name>
    <dbReference type="NCBI Taxonomy" id="520843"/>
    <lineage>
        <taxon>Eukaryota</taxon>
        <taxon>Viridiplantae</taxon>
        <taxon>Streptophyta</taxon>
        <taxon>Embryophyta</taxon>
        <taxon>Tracheophyta</taxon>
        <taxon>Spermatophyta</taxon>
        <taxon>Magnoliopsida</taxon>
        <taxon>eudicotyledons</taxon>
        <taxon>Gunneridae</taxon>
        <taxon>Pentapetalae</taxon>
        <taxon>rosids</taxon>
        <taxon>fabids</taxon>
        <taxon>Fabales</taxon>
        <taxon>Fabaceae</taxon>
        <taxon>Papilionoideae</taxon>
        <taxon>50 kb inversion clade</taxon>
        <taxon>NPAAA clade</taxon>
        <taxon>indigoferoid/millettioid clade</taxon>
        <taxon>Phaseoleae</taxon>
        <taxon>Flemingia</taxon>
    </lineage>
</organism>
<accession>A0ABD1LKV0</accession>
<evidence type="ECO:0000256" key="5">
    <source>
        <dbReference type="ARBA" id="ARBA00022840"/>
    </source>
</evidence>
<keyword evidence="4" id="KW-0547">Nucleotide-binding</keyword>
<dbReference type="Proteomes" id="UP001603857">
    <property type="component" value="Unassembled WGS sequence"/>
</dbReference>
<comment type="caution">
    <text evidence="6">The sequence shown here is derived from an EMBL/GenBank/DDBJ whole genome shotgun (WGS) entry which is preliminary data.</text>
</comment>
<keyword evidence="3" id="KW-0203">Cytokinin biosynthesis</keyword>
<evidence type="ECO:0000256" key="2">
    <source>
        <dbReference type="ARBA" id="ARBA00022679"/>
    </source>
</evidence>
<keyword evidence="2" id="KW-0808">Transferase</keyword>
<dbReference type="Gene3D" id="3.40.50.300">
    <property type="entry name" value="P-loop containing nucleotide triphosphate hydrolases"/>
    <property type="match status" value="1"/>
</dbReference>
<protein>
    <recommendedName>
        <fullName evidence="8">Adenylate isopentenyltransferase</fullName>
    </recommendedName>
</protein>
<name>A0ABD1LKV0_9FABA</name>
<evidence type="ECO:0000256" key="3">
    <source>
        <dbReference type="ARBA" id="ARBA00022712"/>
    </source>
</evidence>
<evidence type="ECO:0000313" key="7">
    <source>
        <dbReference type="Proteomes" id="UP001603857"/>
    </source>
</evidence>
<dbReference type="EMBL" id="JBGMDY010000008">
    <property type="protein sequence ID" value="KAL2324096.1"/>
    <property type="molecule type" value="Genomic_DNA"/>
</dbReference>
<dbReference type="PANTHER" id="PTHR11088:SF86">
    <property type="entry name" value="ADENYLATE ISOPENTENYLTRANSFERASE 4-RELATED"/>
    <property type="match status" value="1"/>
</dbReference>
<dbReference type="GO" id="GO:0016740">
    <property type="term" value="F:transferase activity"/>
    <property type="evidence" value="ECO:0007669"/>
    <property type="project" value="UniProtKB-KW"/>
</dbReference>
<dbReference type="Pfam" id="PF01715">
    <property type="entry name" value="IPPT"/>
    <property type="match status" value="2"/>
</dbReference>
<evidence type="ECO:0000256" key="4">
    <source>
        <dbReference type="ARBA" id="ARBA00022741"/>
    </source>
</evidence>
<gene>
    <name evidence="6" type="ORF">Fmac_023154</name>
</gene>
<proteinExistence type="inferred from homology"/>
<reference evidence="6 7" key="1">
    <citation type="submission" date="2024-08" db="EMBL/GenBank/DDBJ databases">
        <title>Insights into the chromosomal genome structure of Flemingia macrophylla.</title>
        <authorList>
            <person name="Ding Y."/>
            <person name="Zhao Y."/>
            <person name="Bi W."/>
            <person name="Wu M."/>
            <person name="Zhao G."/>
            <person name="Gong Y."/>
            <person name="Li W."/>
            <person name="Zhang P."/>
        </authorList>
    </citation>
    <scope>NUCLEOTIDE SEQUENCE [LARGE SCALE GENOMIC DNA]</scope>
    <source>
        <strain evidence="6">DYQJB</strain>
        <tissue evidence="6">Leaf</tissue>
    </source>
</reference>
<dbReference type="SUPFAM" id="SSF52540">
    <property type="entry name" value="P-loop containing nucleoside triphosphate hydrolases"/>
    <property type="match status" value="1"/>
</dbReference>
<sequence>MRLSIVQPQYPQQYPIKRWARMEGAFQRRKEKVVVIMGATGSGKSRLSIDLASLFPNSEIINSDKMQVYRGLDITTNKIPQAQRRGVPHHLLGDVDPGQGELSPGEFRRRAGQLIWEMRKRGSLPLVVGGSNSFVHAALVEKLEGNVNVFDSPTPISSELRYCCCFLWVDIAFPVLSQHLRQRVDEMLDSGMVDELAEFFHSSPTPFPLRKAIGVPEFHRFFNQYPPSHPLRDPAYVEAVRAIKDNTCHLARRQIHKIHRLRLSGWDLRRIDATQAFLSGSHDVWLTQVLEPSVKIVKRFLME</sequence>
<dbReference type="GO" id="GO:0009691">
    <property type="term" value="P:cytokinin biosynthetic process"/>
    <property type="evidence" value="ECO:0007669"/>
    <property type="project" value="UniProtKB-KW"/>
</dbReference>
<evidence type="ECO:0008006" key="8">
    <source>
        <dbReference type="Google" id="ProtNLM"/>
    </source>
</evidence>
<dbReference type="PANTHER" id="PTHR11088">
    <property type="entry name" value="TRNA DIMETHYLALLYLTRANSFERASE"/>
    <property type="match status" value="1"/>
</dbReference>
<dbReference type="InterPro" id="IPR027417">
    <property type="entry name" value="P-loop_NTPase"/>
</dbReference>
<keyword evidence="5" id="KW-0067">ATP-binding</keyword>
<dbReference type="InterPro" id="IPR039657">
    <property type="entry name" value="Dimethylallyltransferase"/>
</dbReference>
<evidence type="ECO:0000313" key="6">
    <source>
        <dbReference type="EMBL" id="KAL2324096.1"/>
    </source>
</evidence>
<evidence type="ECO:0000256" key="1">
    <source>
        <dbReference type="ARBA" id="ARBA00005842"/>
    </source>
</evidence>
<dbReference type="Gene3D" id="1.10.287.890">
    <property type="entry name" value="Crystal structure of tRNA isopentenylpyrophosphate transferase (bh2366) domain"/>
    <property type="match status" value="1"/>
</dbReference>
<comment type="similarity">
    <text evidence="1">Belongs to the IPP transferase family.</text>
</comment>
<dbReference type="GO" id="GO:0005524">
    <property type="term" value="F:ATP binding"/>
    <property type="evidence" value="ECO:0007669"/>
    <property type="project" value="UniProtKB-KW"/>
</dbReference>
<dbReference type="AlphaFoldDB" id="A0ABD1LKV0"/>